<evidence type="ECO:0000313" key="6">
    <source>
        <dbReference type="Ensembl" id="ENSVURP00010003794.1"/>
    </source>
</evidence>
<evidence type="ECO:0000259" key="5">
    <source>
        <dbReference type="Pfam" id="PF08840"/>
    </source>
</evidence>
<dbReference type="GeneTree" id="ENSGT01010000222336"/>
<dbReference type="Proteomes" id="UP000314987">
    <property type="component" value="Unassembled WGS sequence"/>
</dbReference>
<dbReference type="InterPro" id="IPR042490">
    <property type="entry name" value="Thio_Ohase/BAAT_N"/>
</dbReference>
<dbReference type="GO" id="GO:0008206">
    <property type="term" value="P:bile acid metabolic process"/>
    <property type="evidence" value="ECO:0007669"/>
    <property type="project" value="Ensembl"/>
</dbReference>
<feature type="active site" description="Charge relay system" evidence="3">
    <location>
        <position position="327"/>
    </location>
</feature>
<reference evidence="6" key="2">
    <citation type="submission" date="2025-08" db="UniProtKB">
        <authorList>
            <consortium name="Ensembl"/>
        </authorList>
    </citation>
    <scope>IDENTIFICATION</scope>
</reference>
<dbReference type="GeneID" id="114043604"/>
<feature type="domain" description="BAAT/Acyl-CoA thioester hydrolase C-terminal" evidence="5">
    <location>
        <begin position="205"/>
        <end position="412"/>
    </location>
</feature>
<dbReference type="Gene3D" id="3.40.50.1820">
    <property type="entry name" value="alpha/beta hydrolase"/>
    <property type="match status" value="1"/>
</dbReference>
<evidence type="ECO:0000256" key="3">
    <source>
        <dbReference type="PIRSR" id="PIRSR016521-1"/>
    </source>
</evidence>
<dbReference type="FunFam" id="2.60.40.2240:FF:000001">
    <property type="entry name" value="acyl-coenzyme A thioesterase 4"/>
    <property type="match status" value="1"/>
</dbReference>
<proteinExistence type="inferred from homology"/>
<dbReference type="STRING" id="29139.ENSVURP00010003794"/>
<evidence type="ECO:0008006" key="8">
    <source>
        <dbReference type="Google" id="ProtNLM"/>
    </source>
</evidence>
<sequence>MAQIIVHPKIALIDEPLHIRVTSLLPNQMVVLQAKLTNEKGEDFYSQVFYKADESGEIDLEHAAALGGDYVGIHPMGLFWSLKPKKILTRLLKQDVINSPFLVQLSVHDSNIIFKESPGSLKASETVERWYSAPGVQRIQIREGRIRGVLFLPPGEGPFPGVIDLFGHIGGLTEFRASLLASRGFAALALAYFAYEDLPKTAEVVDIEYFEEAANFLLSHPKVLGPRIGIVSISQGAQIGLSMAVFLEQVAATVCINGFFFSVGCIKYKNENIHSLNIFPERARINDLGLLEIRSIFGSPREEANKHALLPVERAQGHILFIVGEKDYNLNSKCYAEQAMEQLRRHGKSNGTLLSYPGAGHLIEPPYSPLCLASQTPSILRPVLWGGETIPHAEAQEHSWKEILKFLRHHLSPASSSKL</sequence>
<comment type="similarity">
    <text evidence="1">Belongs to the C/M/P thioester hydrolase family.</text>
</comment>
<keyword evidence="2" id="KW-0443">Lipid metabolism</keyword>
<protein>
    <recommendedName>
        <fullName evidence="8">Bile acid-CoA:amino acid N-acyltransferase</fullName>
    </recommendedName>
</protein>
<feature type="active site" description="Charge relay system" evidence="3">
    <location>
        <position position="234"/>
    </location>
</feature>
<dbReference type="GO" id="GO:0006631">
    <property type="term" value="P:fatty acid metabolic process"/>
    <property type="evidence" value="ECO:0007669"/>
    <property type="project" value="UniProtKB-KW"/>
</dbReference>
<evidence type="ECO:0000256" key="1">
    <source>
        <dbReference type="ARBA" id="ARBA00006538"/>
    </source>
</evidence>
<dbReference type="InterPro" id="IPR029058">
    <property type="entry name" value="AB_hydrolase_fold"/>
</dbReference>
<dbReference type="PANTHER" id="PTHR10824">
    <property type="entry name" value="ACYL-COENZYME A THIOESTERASE-RELATED"/>
    <property type="match status" value="1"/>
</dbReference>
<evidence type="ECO:0000259" key="4">
    <source>
        <dbReference type="Pfam" id="PF04775"/>
    </source>
</evidence>
<accession>A0A4X2JW43</accession>
<dbReference type="GO" id="GO:0047617">
    <property type="term" value="F:fatty acyl-CoA hydrolase activity"/>
    <property type="evidence" value="ECO:0007669"/>
    <property type="project" value="TreeGrafter"/>
</dbReference>
<dbReference type="RefSeq" id="XP_027718475.1">
    <property type="nucleotide sequence ID" value="XM_027862674.1"/>
</dbReference>
<dbReference type="Ensembl" id="ENSVURT00010004299.1">
    <property type="protein sequence ID" value="ENSVURP00010003794.1"/>
    <property type="gene ID" value="ENSVURG00010003052.1"/>
</dbReference>
<dbReference type="AlphaFoldDB" id="A0A4X2JW43"/>
<dbReference type="GO" id="GO:0006637">
    <property type="term" value="P:acyl-CoA metabolic process"/>
    <property type="evidence" value="ECO:0007669"/>
    <property type="project" value="InterPro"/>
</dbReference>
<dbReference type="GO" id="GO:0016410">
    <property type="term" value="F:N-acyltransferase activity"/>
    <property type="evidence" value="ECO:0007669"/>
    <property type="project" value="Ensembl"/>
</dbReference>
<organism evidence="6 7">
    <name type="scientific">Vombatus ursinus</name>
    <name type="common">Common wombat</name>
    <dbReference type="NCBI Taxonomy" id="29139"/>
    <lineage>
        <taxon>Eukaryota</taxon>
        <taxon>Metazoa</taxon>
        <taxon>Chordata</taxon>
        <taxon>Craniata</taxon>
        <taxon>Vertebrata</taxon>
        <taxon>Euteleostomi</taxon>
        <taxon>Mammalia</taxon>
        <taxon>Metatheria</taxon>
        <taxon>Diprotodontia</taxon>
        <taxon>Vombatidae</taxon>
        <taxon>Vombatus</taxon>
    </lineage>
</organism>
<dbReference type="Pfam" id="PF08840">
    <property type="entry name" value="BAAT_C"/>
    <property type="match status" value="1"/>
</dbReference>
<dbReference type="GO" id="GO:0005829">
    <property type="term" value="C:cytosol"/>
    <property type="evidence" value="ECO:0007669"/>
    <property type="project" value="Ensembl"/>
</dbReference>
<feature type="domain" description="Acyl-CoA thioester hydrolase/bile acid-CoA amino acid N-acetyltransferase" evidence="4">
    <location>
        <begin position="14"/>
        <end position="143"/>
    </location>
</feature>
<dbReference type="InterPro" id="IPR014940">
    <property type="entry name" value="BAAT_C"/>
</dbReference>
<keyword evidence="2" id="KW-0276">Fatty acid metabolism</keyword>
<dbReference type="SUPFAM" id="SSF53474">
    <property type="entry name" value="alpha/beta-Hydrolases"/>
    <property type="match status" value="1"/>
</dbReference>
<dbReference type="FunFam" id="3.40.50.1820:FF:000024">
    <property type="entry name" value="acyl-coenzyme A thioesterase 4"/>
    <property type="match status" value="1"/>
</dbReference>
<dbReference type="InterPro" id="IPR006862">
    <property type="entry name" value="Thio_Ohase/aa_AcTrfase"/>
</dbReference>
<dbReference type="Gene3D" id="2.60.40.2240">
    <property type="entry name" value="Acyl-CoA thioester hydrolase/BAAT N-terminal domain"/>
    <property type="match status" value="1"/>
</dbReference>
<gene>
    <name evidence="6" type="primary">LOC114043604</name>
</gene>
<evidence type="ECO:0000313" key="7">
    <source>
        <dbReference type="Proteomes" id="UP000314987"/>
    </source>
</evidence>
<reference evidence="7" key="1">
    <citation type="submission" date="2018-12" db="EMBL/GenBank/DDBJ databases">
        <authorList>
            <person name="Yazar S."/>
        </authorList>
    </citation>
    <scope>NUCLEOTIDE SEQUENCE [LARGE SCALE GENOMIC DNA]</scope>
</reference>
<dbReference type="PANTHER" id="PTHR10824:SF18">
    <property type="entry name" value="BILE ACID-COA:AMINO ACID N-ACYLTRANSFERASE"/>
    <property type="match status" value="1"/>
</dbReference>
<evidence type="ECO:0000256" key="2">
    <source>
        <dbReference type="ARBA" id="ARBA00022832"/>
    </source>
</evidence>
<dbReference type="Pfam" id="PF04775">
    <property type="entry name" value="Bile_Hydr_Trans"/>
    <property type="match status" value="1"/>
</dbReference>
<reference evidence="6" key="3">
    <citation type="submission" date="2025-09" db="UniProtKB">
        <authorList>
            <consortium name="Ensembl"/>
        </authorList>
    </citation>
    <scope>IDENTIFICATION</scope>
</reference>
<dbReference type="InterPro" id="IPR016662">
    <property type="entry name" value="Acyl-CoA_thioEstase_long-chain"/>
</dbReference>
<feature type="active site" description="Charge relay system" evidence="3">
    <location>
        <position position="361"/>
    </location>
</feature>
<dbReference type="PIRSF" id="PIRSF016521">
    <property type="entry name" value="Acyl-CoA_hydro"/>
    <property type="match status" value="1"/>
</dbReference>
<dbReference type="GO" id="GO:0005777">
    <property type="term" value="C:peroxisome"/>
    <property type="evidence" value="ECO:0007669"/>
    <property type="project" value="TreeGrafter"/>
</dbReference>
<dbReference type="OrthoDB" id="6347013at2759"/>
<keyword evidence="7" id="KW-1185">Reference proteome</keyword>
<dbReference type="OMA" id="NKHALLP"/>
<name>A0A4X2JW43_VOMUR</name>